<name>A0A813BTU9_9DINO</name>
<feature type="non-terminal residue" evidence="2">
    <location>
        <position position="400"/>
    </location>
</feature>
<proteinExistence type="predicted"/>
<evidence type="ECO:0000313" key="2">
    <source>
        <dbReference type="EMBL" id="CAE7916211.1"/>
    </source>
</evidence>
<comment type="caution">
    <text evidence="2">The sequence shown here is derived from an EMBL/GenBank/DDBJ whole genome shotgun (WGS) entry which is preliminary data.</text>
</comment>
<evidence type="ECO:0008006" key="4">
    <source>
        <dbReference type="Google" id="ProtNLM"/>
    </source>
</evidence>
<gene>
    <name evidence="2" type="ORF">SNEC2469_LOCUS31403</name>
</gene>
<feature type="region of interest" description="Disordered" evidence="1">
    <location>
        <begin position="157"/>
        <end position="226"/>
    </location>
</feature>
<feature type="non-terminal residue" evidence="2">
    <location>
        <position position="1"/>
    </location>
</feature>
<evidence type="ECO:0000313" key="3">
    <source>
        <dbReference type="Proteomes" id="UP000601435"/>
    </source>
</evidence>
<evidence type="ECO:0000256" key="1">
    <source>
        <dbReference type="SAM" id="MobiDB-lite"/>
    </source>
</evidence>
<reference evidence="2" key="1">
    <citation type="submission" date="2021-02" db="EMBL/GenBank/DDBJ databases">
        <authorList>
            <person name="Dougan E. K."/>
            <person name="Rhodes N."/>
            <person name="Thang M."/>
            <person name="Chan C."/>
        </authorList>
    </citation>
    <scope>NUCLEOTIDE SEQUENCE</scope>
</reference>
<feature type="compositionally biased region" description="Low complexity" evidence="1">
    <location>
        <begin position="213"/>
        <end position="224"/>
    </location>
</feature>
<dbReference type="Proteomes" id="UP000601435">
    <property type="component" value="Unassembled WGS sequence"/>
</dbReference>
<dbReference type="AlphaFoldDB" id="A0A813BTU9"/>
<organism evidence="2 3">
    <name type="scientific">Symbiodinium necroappetens</name>
    <dbReference type="NCBI Taxonomy" id="1628268"/>
    <lineage>
        <taxon>Eukaryota</taxon>
        <taxon>Sar</taxon>
        <taxon>Alveolata</taxon>
        <taxon>Dinophyceae</taxon>
        <taxon>Suessiales</taxon>
        <taxon>Symbiodiniaceae</taxon>
        <taxon>Symbiodinium</taxon>
    </lineage>
</organism>
<dbReference type="EMBL" id="CAJNJA010075948">
    <property type="protein sequence ID" value="CAE7916211.1"/>
    <property type="molecule type" value="Genomic_DNA"/>
</dbReference>
<keyword evidence="3" id="KW-1185">Reference proteome</keyword>
<sequence>SRVTCPLLSLGKLYKAGFYVVPSASSPGGFILTNGGLQEPVKLKRQSLCASGNVCVLHEQPAAVRVIERVTLQDPLLRLDASGWQRTGHRQYALLSFGDAFVDTTLIPLSELMWFRTTLVRRGCFVYVNRAKKFDHQDVEQVITIAHDDRTLSPAQLGFATPVDEPSPAPEASGVSPAQASPVPVGESSGAPPPEADDGSGIGDDPLQPSNQAAPVAPEGGEAPPAEREAIETVTVSGVVIDRNSSLRVNRAALVSLGLGKNGSKSQCWDRLVRHIREAELLREHQVDHTLRAETSRPPLAPPIAQVPSDADRAQHALTHEPYAPWCDTCVRFRGRQDQHATEASHGDGSRSVLSFDFGYCSREAPDDGKEARDRLTVLCDNEPAILAFQTGLLKALRNL</sequence>
<accession>A0A813BTU9</accession>
<protein>
    <recommendedName>
        <fullName evidence="4">SAP domain-containing protein</fullName>
    </recommendedName>
</protein>